<sequence>MPERAPRALGERRAGRCVPLHSILVVGAGGRRRLLPVHATIAIASLLRFAFGLVTALSQSRARPDASRAPSTSRSRLTAPSQIETERLTLRRRRPDDAGALGRCVQIPP</sequence>
<dbReference type="Proteomes" id="UP000000662">
    <property type="component" value="Chromosome 2"/>
</dbReference>
<gene>
    <name evidence="2" type="ordered locus">Bamb_4121</name>
</gene>
<organism evidence="2 3">
    <name type="scientific">Burkholderia ambifaria (strain ATCC BAA-244 / DSM 16087 / CCUG 44356 / LMG 19182 / AMMD)</name>
    <name type="common">Burkholderia cepacia (strain AMMD)</name>
    <dbReference type="NCBI Taxonomy" id="339670"/>
    <lineage>
        <taxon>Bacteria</taxon>
        <taxon>Pseudomonadati</taxon>
        <taxon>Pseudomonadota</taxon>
        <taxon>Betaproteobacteria</taxon>
        <taxon>Burkholderiales</taxon>
        <taxon>Burkholderiaceae</taxon>
        <taxon>Burkholderia</taxon>
        <taxon>Burkholderia cepacia complex</taxon>
    </lineage>
</organism>
<dbReference type="AlphaFoldDB" id="Q0B849"/>
<dbReference type="KEGG" id="bam:Bamb_4121"/>
<feature type="compositionally biased region" description="Polar residues" evidence="1">
    <location>
        <begin position="69"/>
        <end position="83"/>
    </location>
</feature>
<name>Q0B849_BURCM</name>
<feature type="region of interest" description="Disordered" evidence="1">
    <location>
        <begin position="59"/>
        <end position="109"/>
    </location>
</feature>
<dbReference type="EMBL" id="CP000441">
    <property type="protein sequence ID" value="ABI89674.1"/>
    <property type="molecule type" value="Genomic_DNA"/>
</dbReference>
<protein>
    <submittedName>
        <fullName evidence="2">Uncharacterized protein</fullName>
    </submittedName>
</protein>
<evidence type="ECO:0000313" key="3">
    <source>
        <dbReference type="Proteomes" id="UP000000662"/>
    </source>
</evidence>
<evidence type="ECO:0000313" key="2">
    <source>
        <dbReference type="EMBL" id="ABI89674.1"/>
    </source>
</evidence>
<evidence type="ECO:0000256" key="1">
    <source>
        <dbReference type="SAM" id="MobiDB-lite"/>
    </source>
</evidence>
<feature type="compositionally biased region" description="Basic and acidic residues" evidence="1">
    <location>
        <begin position="84"/>
        <end position="97"/>
    </location>
</feature>
<accession>Q0B849</accession>
<reference evidence="2" key="1">
    <citation type="submission" date="2006-08" db="EMBL/GenBank/DDBJ databases">
        <title>Complete sequence of Chromosome 2 of Burkholderia cepacia AMMD.</title>
        <authorList>
            <consortium name="US DOE Joint Genome Institute"/>
            <person name="Copeland A."/>
            <person name="Lucas S."/>
            <person name="Lapidus A."/>
            <person name="Barry K."/>
            <person name="Detter J.C."/>
            <person name="Glavina del Rio T."/>
            <person name="Hammon N."/>
            <person name="Israni S."/>
            <person name="Pitluck S."/>
            <person name="Bruce D."/>
            <person name="Chain P."/>
            <person name="Malfatti S."/>
            <person name="Shin M."/>
            <person name="Vergez L."/>
            <person name="Schmutz J."/>
            <person name="Larimer F."/>
            <person name="Land M."/>
            <person name="Hauser L."/>
            <person name="Kyrpides N."/>
            <person name="Kim E."/>
            <person name="Parke J."/>
            <person name="Coenye T."/>
            <person name="Konstantinidis K."/>
            <person name="Ramette A."/>
            <person name="Tiedje J."/>
            <person name="Richardson P."/>
        </authorList>
    </citation>
    <scope>NUCLEOTIDE SEQUENCE</scope>
    <source>
        <strain evidence="2">AMMD</strain>
    </source>
</reference>
<keyword evidence="3" id="KW-1185">Reference proteome</keyword>
<proteinExistence type="predicted"/>